<gene>
    <name evidence="1" type="ORF">OSTQU699_LOCUS6560</name>
</gene>
<proteinExistence type="predicted"/>
<comment type="caution">
    <text evidence="1">The sequence shown here is derived from an EMBL/GenBank/DDBJ whole genome shotgun (WGS) entry which is preliminary data.</text>
</comment>
<dbReference type="Proteomes" id="UP000708148">
    <property type="component" value="Unassembled WGS sequence"/>
</dbReference>
<reference evidence="1" key="1">
    <citation type="submission" date="2020-12" db="EMBL/GenBank/DDBJ databases">
        <authorList>
            <person name="Iha C."/>
        </authorList>
    </citation>
    <scope>NUCLEOTIDE SEQUENCE</scope>
</reference>
<dbReference type="EMBL" id="CAJHUC010001456">
    <property type="protein sequence ID" value="CAD7701201.1"/>
    <property type="molecule type" value="Genomic_DNA"/>
</dbReference>
<protein>
    <submittedName>
        <fullName evidence="1">Uncharacterized protein</fullName>
    </submittedName>
</protein>
<keyword evidence="2" id="KW-1185">Reference proteome</keyword>
<accession>A0A8S1J4T5</accession>
<dbReference type="AlphaFoldDB" id="A0A8S1J4T5"/>
<sequence length="130" mass="14031">MASISAWCHSEFPTMQFRNCVMGSSRDWPLNICYSHGTVHYAWHGSAATEVCLLMSATIIARLATSELQDLMKPMHGLRKPELFVGCSTSLSAEISASTGNCSGLESHYSQPAGGFSGKASVKTQELDIN</sequence>
<evidence type="ECO:0000313" key="2">
    <source>
        <dbReference type="Proteomes" id="UP000708148"/>
    </source>
</evidence>
<name>A0A8S1J4T5_9CHLO</name>
<organism evidence="1 2">
    <name type="scientific">Ostreobium quekettii</name>
    <dbReference type="NCBI Taxonomy" id="121088"/>
    <lineage>
        <taxon>Eukaryota</taxon>
        <taxon>Viridiplantae</taxon>
        <taxon>Chlorophyta</taxon>
        <taxon>core chlorophytes</taxon>
        <taxon>Ulvophyceae</taxon>
        <taxon>TCBD clade</taxon>
        <taxon>Bryopsidales</taxon>
        <taxon>Ostreobineae</taxon>
        <taxon>Ostreobiaceae</taxon>
        <taxon>Ostreobium</taxon>
    </lineage>
</organism>
<evidence type="ECO:0000313" key="1">
    <source>
        <dbReference type="EMBL" id="CAD7701201.1"/>
    </source>
</evidence>